<dbReference type="Pfam" id="PF11173">
    <property type="entry name" value="DUF2960"/>
    <property type="match status" value="1"/>
</dbReference>
<evidence type="ECO:0000313" key="2">
    <source>
        <dbReference type="Proteomes" id="UP001501600"/>
    </source>
</evidence>
<accession>A0ABP9SDM2</accession>
<evidence type="ECO:0000313" key="1">
    <source>
        <dbReference type="EMBL" id="GAA5193680.1"/>
    </source>
</evidence>
<name>A0ABP9SDM2_9GAMM</name>
<dbReference type="Proteomes" id="UP001501600">
    <property type="component" value="Unassembled WGS sequence"/>
</dbReference>
<organism evidence="1 2">
    <name type="scientific">Ferrimonas gelatinilytica</name>
    <dbReference type="NCBI Taxonomy" id="1255257"/>
    <lineage>
        <taxon>Bacteria</taxon>
        <taxon>Pseudomonadati</taxon>
        <taxon>Pseudomonadota</taxon>
        <taxon>Gammaproteobacteria</taxon>
        <taxon>Alteromonadales</taxon>
        <taxon>Ferrimonadaceae</taxon>
        <taxon>Ferrimonas</taxon>
    </lineage>
</organism>
<proteinExistence type="predicted"/>
<dbReference type="InterPro" id="IPR021343">
    <property type="entry name" value="DUF2960"/>
</dbReference>
<dbReference type="EMBL" id="BAABLF010000026">
    <property type="protein sequence ID" value="GAA5193680.1"/>
    <property type="molecule type" value="Genomic_DNA"/>
</dbReference>
<protein>
    <submittedName>
        <fullName evidence="1">DUF2960 domain-containing protein</fullName>
    </submittedName>
</protein>
<reference evidence="2" key="1">
    <citation type="journal article" date="2019" name="Int. J. Syst. Evol. Microbiol.">
        <title>The Global Catalogue of Microorganisms (GCM) 10K type strain sequencing project: providing services to taxonomists for standard genome sequencing and annotation.</title>
        <authorList>
            <consortium name="The Broad Institute Genomics Platform"/>
            <consortium name="The Broad Institute Genome Sequencing Center for Infectious Disease"/>
            <person name="Wu L."/>
            <person name="Ma J."/>
        </authorList>
    </citation>
    <scope>NUCLEOTIDE SEQUENCE [LARGE SCALE GENOMIC DNA]</scope>
    <source>
        <strain evidence="2">JCM 18720</strain>
    </source>
</reference>
<sequence>MALKLKYSYQGETKIIGYANDKHHSMFEAAAIAEGLDIRRYQMLEQQVQASTRDKQAHRDFRDNFFRDLGFDDVQVIRDEE</sequence>
<dbReference type="RefSeq" id="WP_345317475.1">
    <property type="nucleotide sequence ID" value="NZ_BAABLF010000026.1"/>
</dbReference>
<gene>
    <name evidence="1" type="ORF">GCM10025772_25100</name>
</gene>
<keyword evidence="2" id="KW-1185">Reference proteome</keyword>
<comment type="caution">
    <text evidence="1">The sequence shown here is derived from an EMBL/GenBank/DDBJ whole genome shotgun (WGS) entry which is preliminary data.</text>
</comment>